<evidence type="ECO:0000256" key="2">
    <source>
        <dbReference type="ARBA" id="ARBA00024459"/>
    </source>
</evidence>
<dbReference type="Pfam" id="PF00293">
    <property type="entry name" value="NUDIX"/>
    <property type="match status" value="1"/>
</dbReference>
<feature type="compositionally biased region" description="Low complexity" evidence="16">
    <location>
        <begin position="721"/>
        <end position="743"/>
    </location>
</feature>
<comment type="function">
    <text evidence="15">Oxidized purine nucleoside triphosphate hydrolase which is a prominent sanitizer of the oxidized nucleotide pool. Catalyzes the hydrolysis of 2-oxo-dATP (2-hydroxy-dATP) into 2-oxo-dAMP. Also has a significant hydrolase activity toward 2-oxo-ATP, 8-oxo-dGTP and 8-oxo-dATP. Through the hydrolysis of oxidized purine nucleoside triphosphates, prevents their incorporation into DNA and the subsequent transversions A:T to C:G and G:C to T:A. Also catalyzes the hydrolysis of methylated purine nucleoside triphosphate preventing their integration into DNA. Through this antimutagenic activity protects cells from oxidative stress.</text>
</comment>
<dbReference type="GO" id="GO:0008828">
    <property type="term" value="F:dATP diphosphatase activity"/>
    <property type="evidence" value="ECO:0007669"/>
    <property type="project" value="UniProtKB-EC"/>
</dbReference>
<comment type="catalytic activity">
    <reaction evidence="4">
        <text>2-oxo-ATP + H2O = 2-oxo-AMP + diphosphate + H(+)</text>
        <dbReference type="Rhea" id="RHEA:67392"/>
        <dbReference type="ChEBI" id="CHEBI:15377"/>
        <dbReference type="ChEBI" id="CHEBI:15378"/>
        <dbReference type="ChEBI" id="CHEBI:33019"/>
        <dbReference type="ChEBI" id="CHEBI:71395"/>
        <dbReference type="ChEBI" id="CHEBI:172878"/>
    </reaction>
    <physiologicalReaction direction="left-to-right" evidence="4">
        <dbReference type="Rhea" id="RHEA:67393"/>
    </physiologicalReaction>
</comment>
<evidence type="ECO:0000256" key="7">
    <source>
        <dbReference type="ARBA" id="ARBA00029673"/>
    </source>
</evidence>
<evidence type="ECO:0000256" key="1">
    <source>
        <dbReference type="ARBA" id="ARBA00024448"/>
    </source>
</evidence>
<dbReference type="PROSITE" id="PS51462">
    <property type="entry name" value="NUDIX"/>
    <property type="match status" value="1"/>
</dbReference>
<dbReference type="Proteomes" id="UP000239899">
    <property type="component" value="Unassembled WGS sequence"/>
</dbReference>
<dbReference type="AlphaFoldDB" id="A0A2P6TMY1"/>
<evidence type="ECO:0000256" key="15">
    <source>
        <dbReference type="ARBA" id="ARBA00053094"/>
    </source>
</evidence>
<dbReference type="GO" id="GO:0042262">
    <property type="term" value="P:DNA protection"/>
    <property type="evidence" value="ECO:0007669"/>
    <property type="project" value="InterPro"/>
</dbReference>
<dbReference type="InterPro" id="IPR048382">
    <property type="entry name" value="BCAS3_WD40"/>
</dbReference>
<dbReference type="PANTHER" id="PTHR13268:SF0">
    <property type="entry name" value="BCAS3 MICROTUBULE ASSOCIATED CELL MIGRATION FACTOR"/>
    <property type="match status" value="1"/>
</dbReference>
<sequence length="856" mass="87189">MVAAAPVAAAAAAAAAAAPAAVPPKLLTLVIPFIGGQLLLGKKLRGFGEGYFNGFGGKVELGETIEASARRELLEEAGVTATAMQHCGLLHFHFDDKPQPWEVHVFRVSVFEGQPVTTDEMAPIWFQPDQVPFDKMWADDIHWYPLFLAGKAFVGSFHFKDTHTLVEHTLQEAAAAAKQAAGRAALAIGSGLLSGSRLIAKGVRAALADNSDKEAIHFLKFTELEWCADGSGEGGSGGGSSSAHRRLPVLLVGLATGLQVWRLDGTNPAELVSRRDGPVKLLEVLPQPRCSSDEDGCDALFGDRPLLAVVPATEHPPGTAYSTTSRAAGAGAAQQAQQAQREQQQQHIVQLYSLRSHGYCRTLSFSSEVLGLQASGRLLVVALRGQLQAFDASTLQHTFSCLTYVPPPPPLRQAARGGGTAAGRRQATQQQQQFVTEGLSSSSSSIGSEGAYQQQAAAGSAAGDAPAAQPPAAALAPFALGPRWLAYAADTPVPAASGQAVAQRLPLARRDSTSSRASGGAEGEGGSGAGLTRAAVADAAIQAAAKGGQQLRAGLAAVGSASFRYLSQQYTSWRQGPLDQAQQQREADAAEADAAVAGTVVVRDAASRLVVAHLRAHTSPLAALQFSPCGRLLATASTAGHSINVFRIVPPPPLPGLAAGEEGGMDGGRGAPGASAGHAVWLYRLYRGVTPAAIRGIAFAPDASWVAVSSGRGTTHLFHTPAAAPGASDAAPAQQQQQAGAAAETGVRGCPPKQPAAGRARKPGLLSSGVAGAATSAARNLYAGQSADVEPIAAAFLASGPGSPKAVSPAASGSGGSLYVITSDGLLTRHLLAAPPAAAASAAAAAAGNAAHQLKA</sequence>
<comment type="catalytic activity">
    <reaction evidence="12">
        <text>N(6)-methyl-ATP + H2O = N(6)-methyl-AMP + diphosphate + H(+)</text>
        <dbReference type="Rhea" id="RHEA:67608"/>
        <dbReference type="ChEBI" id="CHEBI:15377"/>
        <dbReference type="ChEBI" id="CHEBI:15378"/>
        <dbReference type="ChEBI" id="CHEBI:33019"/>
        <dbReference type="ChEBI" id="CHEBI:144842"/>
        <dbReference type="ChEBI" id="CHEBI:172873"/>
    </reaction>
    <physiologicalReaction direction="left-to-right" evidence="12">
        <dbReference type="Rhea" id="RHEA:67609"/>
    </physiologicalReaction>
</comment>
<evidence type="ECO:0000256" key="11">
    <source>
        <dbReference type="ARBA" id="ARBA00032071"/>
    </source>
</evidence>
<comment type="caution">
    <text evidence="18">The sequence shown here is derived from an EMBL/GenBank/DDBJ whole genome shotgun (WGS) entry which is preliminary data.</text>
</comment>
<feature type="region of interest" description="Disordered" evidence="16">
    <location>
        <begin position="410"/>
        <end position="451"/>
    </location>
</feature>
<evidence type="ECO:0000313" key="19">
    <source>
        <dbReference type="Proteomes" id="UP000239899"/>
    </source>
</evidence>
<comment type="catalytic activity">
    <reaction evidence="13">
        <text>O(6)-methyl-dGTP + H2O = O(6)-methyl-dGMP + diphosphate + H(+)</text>
        <dbReference type="Rhea" id="RHEA:67600"/>
        <dbReference type="ChEBI" id="CHEBI:15377"/>
        <dbReference type="ChEBI" id="CHEBI:15378"/>
        <dbReference type="ChEBI" id="CHEBI:33019"/>
        <dbReference type="ChEBI" id="CHEBI:169974"/>
        <dbReference type="ChEBI" id="CHEBI:169975"/>
    </reaction>
    <physiologicalReaction direction="left-to-right" evidence="13">
        <dbReference type="Rhea" id="RHEA:67601"/>
    </physiologicalReaction>
</comment>
<dbReference type="PRINTS" id="PR01403">
    <property type="entry name" value="8OXTPHPHTASE"/>
</dbReference>
<dbReference type="InterPro" id="IPR045142">
    <property type="entry name" value="BCAS3-like"/>
</dbReference>
<proteinExistence type="predicted"/>
<dbReference type="EMBL" id="LHPG02000011">
    <property type="protein sequence ID" value="PRW45698.1"/>
    <property type="molecule type" value="Genomic_DNA"/>
</dbReference>
<dbReference type="Pfam" id="PF21034">
    <property type="entry name" value="BCAS3_WD40"/>
    <property type="match status" value="1"/>
</dbReference>
<dbReference type="SUPFAM" id="SSF55811">
    <property type="entry name" value="Nudix"/>
    <property type="match status" value="1"/>
</dbReference>
<feature type="region of interest" description="Disordered" evidence="16">
    <location>
        <begin position="505"/>
        <end position="528"/>
    </location>
</feature>
<dbReference type="EC" id="3.6.1.56" evidence="5"/>
<feature type="region of interest" description="Disordered" evidence="16">
    <location>
        <begin position="717"/>
        <end position="765"/>
    </location>
</feature>
<dbReference type="CDD" id="cd03427">
    <property type="entry name" value="NUDIX_MTH1_Nudt1"/>
    <property type="match status" value="1"/>
</dbReference>
<feature type="domain" description="Nudix hydrolase" evidence="17">
    <location>
        <begin position="23"/>
        <end position="149"/>
    </location>
</feature>
<dbReference type="Gene3D" id="3.90.79.10">
    <property type="entry name" value="Nucleoside Triphosphate Pyrophosphohydrolase"/>
    <property type="match status" value="1"/>
</dbReference>
<comment type="catalytic activity">
    <reaction evidence="14">
        <text>N(6)-methyl-dATP + H2O = N(6)-methyl-dAMP + diphosphate + H(+)</text>
        <dbReference type="Rhea" id="RHEA:67604"/>
        <dbReference type="ChEBI" id="CHEBI:15377"/>
        <dbReference type="ChEBI" id="CHEBI:15378"/>
        <dbReference type="ChEBI" id="CHEBI:33019"/>
        <dbReference type="ChEBI" id="CHEBI:169976"/>
        <dbReference type="ChEBI" id="CHEBI:172872"/>
    </reaction>
    <physiologicalReaction direction="left-to-right" evidence="14">
        <dbReference type="Rhea" id="RHEA:67605"/>
    </physiologicalReaction>
</comment>
<evidence type="ECO:0000256" key="14">
    <source>
        <dbReference type="ARBA" id="ARBA00049032"/>
    </source>
</evidence>
<dbReference type="PANTHER" id="PTHR13268">
    <property type="entry name" value="BREAST CARCINOMA AMPLIFIED SEQUENCE 3"/>
    <property type="match status" value="1"/>
</dbReference>
<evidence type="ECO:0000256" key="3">
    <source>
        <dbReference type="ARBA" id="ARBA00024486"/>
    </source>
</evidence>
<evidence type="ECO:0000259" key="17">
    <source>
        <dbReference type="PROSITE" id="PS51462"/>
    </source>
</evidence>
<reference evidence="18 19" key="1">
    <citation type="journal article" date="2018" name="Plant J.">
        <title>Genome sequences of Chlorella sorokiniana UTEX 1602 and Micractinium conductrix SAG 241.80: implications to maltose excretion by a green alga.</title>
        <authorList>
            <person name="Arriola M.B."/>
            <person name="Velmurugan N."/>
            <person name="Zhang Y."/>
            <person name="Plunkett M.H."/>
            <person name="Hondzo H."/>
            <person name="Barney B.M."/>
        </authorList>
    </citation>
    <scope>NUCLEOTIDE SEQUENCE [LARGE SCALE GENOMIC DNA]</scope>
    <source>
        <strain evidence="19">UTEX 1602</strain>
    </source>
</reference>
<dbReference type="InterPro" id="IPR036322">
    <property type="entry name" value="WD40_repeat_dom_sf"/>
</dbReference>
<evidence type="ECO:0000256" key="8">
    <source>
        <dbReference type="ARBA" id="ARBA00030634"/>
    </source>
</evidence>
<comment type="catalytic activity">
    <reaction evidence="1">
        <text>8-oxo-dATP + H2O = 8-oxo-dAMP + diphosphate + H(+)</text>
        <dbReference type="Rhea" id="RHEA:65396"/>
        <dbReference type="ChEBI" id="CHEBI:15377"/>
        <dbReference type="ChEBI" id="CHEBI:15378"/>
        <dbReference type="ChEBI" id="CHEBI:33019"/>
        <dbReference type="ChEBI" id="CHEBI:71361"/>
        <dbReference type="ChEBI" id="CHEBI:172871"/>
    </reaction>
    <physiologicalReaction direction="left-to-right" evidence="1">
        <dbReference type="Rhea" id="RHEA:65397"/>
    </physiologicalReaction>
</comment>
<feature type="compositionally biased region" description="Low complexity" evidence="16">
    <location>
        <begin position="440"/>
        <end position="451"/>
    </location>
</feature>
<dbReference type="STRING" id="3076.A0A2P6TMY1"/>
<evidence type="ECO:0000256" key="10">
    <source>
        <dbReference type="ARBA" id="ARBA00031927"/>
    </source>
</evidence>
<evidence type="ECO:0000256" key="13">
    <source>
        <dbReference type="ARBA" id="ARBA00048894"/>
    </source>
</evidence>
<evidence type="ECO:0000256" key="4">
    <source>
        <dbReference type="ARBA" id="ARBA00024596"/>
    </source>
</evidence>
<organism evidence="18 19">
    <name type="scientific">Chlorella sorokiniana</name>
    <name type="common">Freshwater green alga</name>
    <dbReference type="NCBI Taxonomy" id="3076"/>
    <lineage>
        <taxon>Eukaryota</taxon>
        <taxon>Viridiplantae</taxon>
        <taxon>Chlorophyta</taxon>
        <taxon>core chlorophytes</taxon>
        <taxon>Trebouxiophyceae</taxon>
        <taxon>Chlorellales</taxon>
        <taxon>Chlorellaceae</taxon>
        <taxon>Chlorella clade</taxon>
        <taxon>Chlorella</taxon>
    </lineage>
</organism>
<dbReference type="GO" id="GO:0042594">
    <property type="term" value="P:response to starvation"/>
    <property type="evidence" value="ECO:0007669"/>
    <property type="project" value="TreeGrafter"/>
</dbReference>
<accession>A0A2P6TMY1</accession>
<evidence type="ECO:0000256" key="6">
    <source>
        <dbReference type="ARBA" id="ARBA00026218"/>
    </source>
</evidence>
<comment type="catalytic activity">
    <reaction evidence="2">
        <text>2-oxo-dATP + H2O = 2-oxo-dAMP + diphosphate + H(+)</text>
        <dbReference type="Rhea" id="RHEA:31583"/>
        <dbReference type="ChEBI" id="CHEBI:15377"/>
        <dbReference type="ChEBI" id="CHEBI:15378"/>
        <dbReference type="ChEBI" id="CHEBI:33019"/>
        <dbReference type="ChEBI" id="CHEBI:63212"/>
        <dbReference type="ChEBI" id="CHEBI:77897"/>
        <dbReference type="EC" id="3.6.1.56"/>
    </reaction>
    <physiologicalReaction direction="left-to-right" evidence="2">
        <dbReference type="Rhea" id="RHEA:31584"/>
    </physiologicalReaction>
</comment>
<gene>
    <name evidence="18" type="ORF">C2E21_5813</name>
</gene>
<dbReference type="InterPro" id="IPR015797">
    <property type="entry name" value="NUDIX_hydrolase-like_dom_sf"/>
</dbReference>
<dbReference type="InterPro" id="IPR000086">
    <property type="entry name" value="NUDIX_hydrolase_dom"/>
</dbReference>
<dbReference type="InterPro" id="IPR001680">
    <property type="entry name" value="WD40_rpt"/>
</dbReference>
<dbReference type="InterPro" id="IPR003563">
    <property type="entry name" value="8ODP"/>
</dbReference>
<protein>
    <recommendedName>
        <fullName evidence="6">Oxidized purine nucleoside triphosphate hydrolase</fullName>
        <ecNumber evidence="5">3.6.1.56</ecNumber>
    </recommendedName>
    <alternativeName>
        <fullName evidence="10">2-hydroxy-dATP diphosphatase</fullName>
    </alternativeName>
    <alternativeName>
        <fullName evidence="9">7,8-dihydro-8-oxoguanine triphosphatase</fullName>
    </alternativeName>
    <alternativeName>
        <fullName evidence="8">8-oxo-dGTPase</fullName>
    </alternativeName>
    <alternativeName>
        <fullName evidence="11">Methylated purine nucleoside triphosphate hydrolase</fullName>
    </alternativeName>
    <alternativeName>
        <fullName evidence="7">Nucleoside diphosphate-linked moiety X motif 1</fullName>
    </alternativeName>
</protein>
<dbReference type="Gene3D" id="2.130.10.10">
    <property type="entry name" value="YVTN repeat-like/Quinoprotein amine dehydrogenase"/>
    <property type="match status" value="1"/>
</dbReference>
<evidence type="ECO:0000313" key="18">
    <source>
        <dbReference type="EMBL" id="PRW45698.1"/>
    </source>
</evidence>
<evidence type="ECO:0000256" key="9">
    <source>
        <dbReference type="ARBA" id="ARBA00030682"/>
    </source>
</evidence>
<name>A0A2P6TMY1_CHLSO</name>
<comment type="catalytic activity">
    <reaction evidence="3">
        <text>8-oxo-dGTP + H2O = 8-oxo-dGMP + diphosphate + H(+)</text>
        <dbReference type="Rhea" id="RHEA:31575"/>
        <dbReference type="ChEBI" id="CHEBI:15377"/>
        <dbReference type="ChEBI" id="CHEBI:15378"/>
        <dbReference type="ChEBI" id="CHEBI:33019"/>
        <dbReference type="ChEBI" id="CHEBI:63224"/>
        <dbReference type="ChEBI" id="CHEBI:77896"/>
    </reaction>
    <physiologicalReaction direction="left-to-right" evidence="3">
        <dbReference type="Rhea" id="RHEA:31576"/>
    </physiologicalReaction>
</comment>
<dbReference type="OrthoDB" id="25778at2759"/>
<dbReference type="GO" id="GO:0006914">
    <property type="term" value="P:autophagy"/>
    <property type="evidence" value="ECO:0007669"/>
    <property type="project" value="InterPro"/>
</dbReference>
<feature type="compositionally biased region" description="Low complexity" evidence="16">
    <location>
        <begin position="422"/>
        <end position="433"/>
    </location>
</feature>
<dbReference type="SMART" id="SM00320">
    <property type="entry name" value="WD40"/>
    <property type="match status" value="2"/>
</dbReference>
<dbReference type="SUPFAM" id="SSF50978">
    <property type="entry name" value="WD40 repeat-like"/>
    <property type="match status" value="1"/>
</dbReference>
<dbReference type="GO" id="GO:0005737">
    <property type="term" value="C:cytoplasm"/>
    <property type="evidence" value="ECO:0007669"/>
    <property type="project" value="TreeGrafter"/>
</dbReference>
<evidence type="ECO:0000256" key="16">
    <source>
        <dbReference type="SAM" id="MobiDB-lite"/>
    </source>
</evidence>
<keyword evidence="19" id="KW-1185">Reference proteome</keyword>
<evidence type="ECO:0000256" key="5">
    <source>
        <dbReference type="ARBA" id="ARBA00026103"/>
    </source>
</evidence>
<evidence type="ECO:0000256" key="12">
    <source>
        <dbReference type="ARBA" id="ARBA00048002"/>
    </source>
</evidence>
<dbReference type="GO" id="GO:0008413">
    <property type="term" value="F:8-oxo-7,8-dihydroguanosine triphosphate pyrophosphatase activity"/>
    <property type="evidence" value="ECO:0007669"/>
    <property type="project" value="InterPro"/>
</dbReference>
<dbReference type="InterPro" id="IPR015943">
    <property type="entry name" value="WD40/YVTN_repeat-like_dom_sf"/>
</dbReference>